<dbReference type="OrthoDB" id="9800643at2"/>
<dbReference type="InterPro" id="IPR040758">
    <property type="entry name" value="PrmC_N"/>
</dbReference>
<dbReference type="Gene3D" id="3.40.50.150">
    <property type="entry name" value="Vaccinia Virus protein VP39"/>
    <property type="match status" value="1"/>
</dbReference>
<dbReference type="InterPro" id="IPR004556">
    <property type="entry name" value="HemK-like"/>
</dbReference>
<dbReference type="Pfam" id="PF17827">
    <property type="entry name" value="PrmC_N"/>
    <property type="match status" value="1"/>
</dbReference>
<dbReference type="Pfam" id="PF13847">
    <property type="entry name" value="Methyltransf_31"/>
    <property type="match status" value="1"/>
</dbReference>
<feature type="binding site" evidence="5">
    <location>
        <begin position="202"/>
        <end position="205"/>
    </location>
    <ligand>
        <name>substrate</name>
    </ligand>
</feature>
<feature type="binding site" evidence="5">
    <location>
        <position position="159"/>
    </location>
    <ligand>
        <name>S-adenosyl-L-methionine</name>
        <dbReference type="ChEBI" id="CHEBI:59789"/>
    </ligand>
</feature>
<dbReference type="Gene3D" id="1.10.8.10">
    <property type="entry name" value="DNA helicase RuvA subunit, C-terminal domain"/>
    <property type="match status" value="1"/>
</dbReference>
<sequence length="295" mass="32702">MTKNTYQTWLDTAIAALSQSGDSEAKIDAFCLLSFVTGKNRASLVAFGERELTDLEVTQLDNLLARRLTGEPLAYILGERAFWSLDLAVAPSTLIPRADTEVLVEKALALAEQKIAQGQLSLAILDLGTGTGAIALALAKELYPQCQKKGIHLSVMGVDFQADAVDLAKGNAERNGLADYVEFKRSDWFKAVEGQFDIIVSNPPYIDERDPHLTQGDVRFEPKTALVAANEGYADLFHLIDHSPKFLKAEGWLLMEHGFEQARKVQEYFAQRSWQQIETIRDYAGLDRVTLAQII</sequence>
<dbReference type="FunFam" id="1.10.8.10:FF:000032">
    <property type="entry name" value="Release factor glutamine methyltransferase"/>
    <property type="match status" value="1"/>
</dbReference>
<dbReference type="EC" id="2.1.1.297" evidence="5"/>
<keyword evidence="1 5" id="KW-0489">Methyltransferase</keyword>
<feature type="domain" description="Release factor glutamine methyltransferase N-terminal" evidence="7">
    <location>
        <begin position="9"/>
        <end position="78"/>
    </location>
</feature>
<dbReference type="HAMAP" id="MF_02126">
    <property type="entry name" value="RF_methyltr_PrmC"/>
    <property type="match status" value="1"/>
</dbReference>
<keyword evidence="3 5" id="KW-0949">S-adenosyl-L-methionine</keyword>
<reference evidence="8 9" key="1">
    <citation type="submission" date="2018-12" db="EMBL/GenBank/DDBJ databases">
        <authorList>
            <consortium name="Pathogen Informatics"/>
        </authorList>
    </citation>
    <scope>NUCLEOTIDE SEQUENCE [LARGE SCALE GENOMIC DNA]</scope>
    <source>
        <strain evidence="8 9">NCTC12871</strain>
    </source>
</reference>
<evidence type="ECO:0000259" key="7">
    <source>
        <dbReference type="Pfam" id="PF17827"/>
    </source>
</evidence>
<organism evidence="8 9">
    <name type="scientific">Actinobacillus delphinicola</name>
    <dbReference type="NCBI Taxonomy" id="51161"/>
    <lineage>
        <taxon>Bacteria</taxon>
        <taxon>Pseudomonadati</taxon>
        <taxon>Pseudomonadota</taxon>
        <taxon>Gammaproteobacteria</taxon>
        <taxon>Pasteurellales</taxon>
        <taxon>Pasteurellaceae</taxon>
        <taxon>Actinobacillus</taxon>
    </lineage>
</organism>
<keyword evidence="2 5" id="KW-0808">Transferase</keyword>
<dbReference type="InterPro" id="IPR050320">
    <property type="entry name" value="N5-glutamine_MTase"/>
</dbReference>
<dbReference type="InterPro" id="IPR029063">
    <property type="entry name" value="SAM-dependent_MTases_sf"/>
</dbReference>
<comment type="similarity">
    <text evidence="5">Belongs to the protein N5-glutamine methyltransferase family. PrmC subfamily.</text>
</comment>
<dbReference type="CDD" id="cd02440">
    <property type="entry name" value="AdoMet_MTases"/>
    <property type="match status" value="1"/>
</dbReference>
<dbReference type="SUPFAM" id="SSF53335">
    <property type="entry name" value="S-adenosyl-L-methionine-dependent methyltransferases"/>
    <property type="match status" value="1"/>
</dbReference>
<feature type="binding site" evidence="5">
    <location>
        <position position="202"/>
    </location>
    <ligand>
        <name>S-adenosyl-L-methionine</name>
        <dbReference type="ChEBI" id="CHEBI:59789"/>
    </ligand>
</feature>
<dbReference type="KEGG" id="adp:NCTC12871_01383"/>
<evidence type="ECO:0000256" key="2">
    <source>
        <dbReference type="ARBA" id="ARBA00022679"/>
    </source>
</evidence>
<dbReference type="Proteomes" id="UP000279799">
    <property type="component" value="Chromosome"/>
</dbReference>
<dbReference type="InterPro" id="IPR019874">
    <property type="entry name" value="RF_methyltr_PrmC"/>
</dbReference>
<dbReference type="NCBIfam" id="TIGR00536">
    <property type="entry name" value="hemK_fam"/>
    <property type="match status" value="1"/>
</dbReference>
<evidence type="ECO:0000256" key="3">
    <source>
        <dbReference type="ARBA" id="ARBA00022691"/>
    </source>
</evidence>
<dbReference type="PANTHER" id="PTHR18895">
    <property type="entry name" value="HEMK METHYLTRANSFERASE"/>
    <property type="match status" value="1"/>
</dbReference>
<evidence type="ECO:0000313" key="9">
    <source>
        <dbReference type="Proteomes" id="UP000279799"/>
    </source>
</evidence>
<dbReference type="GO" id="GO:0102559">
    <property type="term" value="F:peptide chain release factor N(5)-glutamine methyltransferase activity"/>
    <property type="evidence" value="ECO:0007669"/>
    <property type="project" value="UniProtKB-EC"/>
</dbReference>
<dbReference type="RefSeq" id="WP_126600194.1">
    <property type="nucleotide sequence ID" value="NZ_LR134510.1"/>
</dbReference>
<evidence type="ECO:0000259" key="6">
    <source>
        <dbReference type="Pfam" id="PF13847"/>
    </source>
</evidence>
<dbReference type="AlphaFoldDB" id="A0A448TVD6"/>
<accession>A0A448TVD6</accession>
<evidence type="ECO:0000256" key="5">
    <source>
        <dbReference type="HAMAP-Rule" id="MF_02126"/>
    </source>
</evidence>
<keyword evidence="9" id="KW-1185">Reference proteome</keyword>
<dbReference type="GO" id="GO:0003676">
    <property type="term" value="F:nucleic acid binding"/>
    <property type="evidence" value="ECO:0007669"/>
    <property type="project" value="InterPro"/>
</dbReference>
<evidence type="ECO:0000256" key="1">
    <source>
        <dbReference type="ARBA" id="ARBA00022603"/>
    </source>
</evidence>
<dbReference type="NCBIfam" id="TIGR03534">
    <property type="entry name" value="RF_mod_PrmC"/>
    <property type="match status" value="1"/>
</dbReference>
<dbReference type="InterPro" id="IPR002052">
    <property type="entry name" value="DNA_methylase_N6_adenine_CS"/>
</dbReference>
<evidence type="ECO:0000256" key="4">
    <source>
        <dbReference type="ARBA" id="ARBA00048391"/>
    </source>
</evidence>
<dbReference type="PROSITE" id="PS00092">
    <property type="entry name" value="N6_MTASE"/>
    <property type="match status" value="1"/>
</dbReference>
<dbReference type="InterPro" id="IPR025714">
    <property type="entry name" value="Methyltranfer_dom"/>
</dbReference>
<evidence type="ECO:0000313" key="8">
    <source>
        <dbReference type="EMBL" id="VEJ09894.1"/>
    </source>
</evidence>
<gene>
    <name evidence="5 8" type="primary">prmC</name>
    <name evidence="8" type="ORF">NCTC12871_01383</name>
</gene>
<dbReference type="EMBL" id="LR134510">
    <property type="protein sequence ID" value="VEJ09894.1"/>
    <property type="molecule type" value="Genomic_DNA"/>
</dbReference>
<comment type="function">
    <text evidence="5">Methylates the class 1 translation termination release factors RF1/PrfA and RF2/PrfB on the glutamine residue of the universally conserved GGQ motif.</text>
</comment>
<comment type="catalytic activity">
    <reaction evidence="4 5">
        <text>L-glutaminyl-[peptide chain release factor] + S-adenosyl-L-methionine = N(5)-methyl-L-glutaminyl-[peptide chain release factor] + S-adenosyl-L-homocysteine + H(+)</text>
        <dbReference type="Rhea" id="RHEA:42896"/>
        <dbReference type="Rhea" id="RHEA-COMP:10271"/>
        <dbReference type="Rhea" id="RHEA-COMP:10272"/>
        <dbReference type="ChEBI" id="CHEBI:15378"/>
        <dbReference type="ChEBI" id="CHEBI:30011"/>
        <dbReference type="ChEBI" id="CHEBI:57856"/>
        <dbReference type="ChEBI" id="CHEBI:59789"/>
        <dbReference type="ChEBI" id="CHEBI:61891"/>
        <dbReference type="EC" id="2.1.1.297"/>
    </reaction>
</comment>
<proteinExistence type="inferred from homology"/>
<protein>
    <recommendedName>
        <fullName evidence="5">Release factor glutamine methyltransferase</fullName>
        <shortName evidence="5">RF MTase</shortName>
        <ecNumber evidence="5">2.1.1.297</ecNumber>
    </recommendedName>
    <alternativeName>
        <fullName evidence="5">N5-glutamine methyltransferase PrmC</fullName>
    </alternativeName>
    <alternativeName>
        <fullName evidence="5">Protein-(glutamine-N5) MTase PrmC</fullName>
    </alternativeName>
    <alternativeName>
        <fullName evidence="5">Protein-glutamine N-methyltransferase PrmC</fullName>
    </alternativeName>
</protein>
<dbReference type="PANTHER" id="PTHR18895:SF74">
    <property type="entry name" value="MTRF1L RELEASE FACTOR GLUTAMINE METHYLTRANSFERASE"/>
    <property type="match status" value="1"/>
</dbReference>
<name>A0A448TVD6_9PAST</name>
<feature type="binding site" evidence="5">
    <location>
        <begin position="128"/>
        <end position="132"/>
    </location>
    <ligand>
        <name>S-adenosyl-L-methionine</name>
        <dbReference type="ChEBI" id="CHEBI:59789"/>
    </ligand>
</feature>
<feature type="binding site" evidence="5">
    <location>
        <position position="188"/>
    </location>
    <ligand>
        <name>S-adenosyl-L-methionine</name>
        <dbReference type="ChEBI" id="CHEBI:59789"/>
    </ligand>
</feature>
<feature type="domain" description="Methyltransferase" evidence="6">
    <location>
        <begin position="122"/>
        <end position="217"/>
    </location>
</feature>
<dbReference type="FunFam" id="3.40.50.150:FF:000053">
    <property type="entry name" value="Release factor glutamine methyltransferase"/>
    <property type="match status" value="1"/>
</dbReference>
<dbReference type="GO" id="GO:0032259">
    <property type="term" value="P:methylation"/>
    <property type="evidence" value="ECO:0007669"/>
    <property type="project" value="UniProtKB-KW"/>
</dbReference>